<accession>A0A4Y2VEI2</accession>
<dbReference type="AlphaFoldDB" id="A0A4Y2VEI2"/>
<reference evidence="1 2" key="1">
    <citation type="journal article" date="2019" name="Sci. Rep.">
        <title>Orb-weaving spider Araneus ventricosus genome elucidates the spidroin gene catalogue.</title>
        <authorList>
            <person name="Kono N."/>
            <person name="Nakamura H."/>
            <person name="Ohtoshi R."/>
            <person name="Moran D.A.P."/>
            <person name="Shinohara A."/>
            <person name="Yoshida Y."/>
            <person name="Fujiwara M."/>
            <person name="Mori M."/>
            <person name="Tomita M."/>
            <person name="Arakawa K."/>
        </authorList>
    </citation>
    <scope>NUCLEOTIDE SEQUENCE [LARGE SCALE GENOMIC DNA]</scope>
</reference>
<gene>
    <name evidence="1" type="ORF">AVEN_244894_1</name>
</gene>
<evidence type="ECO:0000313" key="2">
    <source>
        <dbReference type="Proteomes" id="UP000499080"/>
    </source>
</evidence>
<dbReference type="OrthoDB" id="422540at2759"/>
<keyword evidence="2" id="KW-1185">Reference proteome</keyword>
<evidence type="ECO:0000313" key="1">
    <source>
        <dbReference type="EMBL" id="GBO22080.1"/>
    </source>
</evidence>
<dbReference type="Proteomes" id="UP000499080">
    <property type="component" value="Unassembled WGS sequence"/>
</dbReference>
<comment type="caution">
    <text evidence="1">The sequence shown here is derived from an EMBL/GenBank/DDBJ whole genome shotgun (WGS) entry which is preliminary data.</text>
</comment>
<organism evidence="1 2">
    <name type="scientific">Araneus ventricosus</name>
    <name type="common">Orbweaver spider</name>
    <name type="synonym">Epeira ventricosa</name>
    <dbReference type="NCBI Taxonomy" id="182803"/>
    <lineage>
        <taxon>Eukaryota</taxon>
        <taxon>Metazoa</taxon>
        <taxon>Ecdysozoa</taxon>
        <taxon>Arthropoda</taxon>
        <taxon>Chelicerata</taxon>
        <taxon>Arachnida</taxon>
        <taxon>Araneae</taxon>
        <taxon>Araneomorphae</taxon>
        <taxon>Entelegynae</taxon>
        <taxon>Araneoidea</taxon>
        <taxon>Araneidae</taxon>
        <taxon>Araneus</taxon>
    </lineage>
</organism>
<dbReference type="EMBL" id="BGPR01045218">
    <property type="protein sequence ID" value="GBO22080.1"/>
    <property type="molecule type" value="Genomic_DNA"/>
</dbReference>
<name>A0A4Y2VEI2_ARAVE</name>
<protein>
    <submittedName>
        <fullName evidence="1">Uncharacterized protein</fullName>
    </submittedName>
</protein>
<sequence length="107" mass="12026">MTTVLLVKLGISNLSVSTTDIRYISGSDDAVGDTFSRISEIGLINFNNLCGLAQDQFSYQELQSLMGSRTTRLELRPMYFASYEKLFYYPWALCSGCHETLPSTSFQ</sequence>
<proteinExistence type="predicted"/>